<dbReference type="CDD" id="cd00060">
    <property type="entry name" value="FHA"/>
    <property type="match status" value="1"/>
</dbReference>
<keyword evidence="4" id="KW-1185">Reference proteome</keyword>
<dbReference type="InterPro" id="IPR008984">
    <property type="entry name" value="SMAD_FHA_dom_sf"/>
</dbReference>
<organism evidence="3 4">
    <name type="scientific">Pendulispora brunnea</name>
    <dbReference type="NCBI Taxonomy" id="2905690"/>
    <lineage>
        <taxon>Bacteria</taxon>
        <taxon>Pseudomonadati</taxon>
        <taxon>Myxococcota</taxon>
        <taxon>Myxococcia</taxon>
        <taxon>Myxococcales</taxon>
        <taxon>Sorangiineae</taxon>
        <taxon>Pendulisporaceae</taxon>
        <taxon>Pendulispora</taxon>
    </lineage>
</organism>
<gene>
    <name evidence="3" type="ORF">LZC95_06700</name>
</gene>
<proteinExistence type="predicted"/>
<keyword evidence="2" id="KW-0812">Transmembrane</keyword>
<evidence type="ECO:0000313" key="4">
    <source>
        <dbReference type="Proteomes" id="UP001379533"/>
    </source>
</evidence>
<feature type="compositionally biased region" description="Low complexity" evidence="1">
    <location>
        <begin position="242"/>
        <end position="268"/>
    </location>
</feature>
<feature type="transmembrane region" description="Helical" evidence="2">
    <location>
        <begin position="208"/>
        <end position="233"/>
    </location>
</feature>
<dbReference type="EMBL" id="CP089982">
    <property type="protein sequence ID" value="WXA96528.1"/>
    <property type="molecule type" value="Genomic_DNA"/>
</dbReference>
<name>A0ABZ2KD05_9BACT</name>
<dbReference type="SUPFAM" id="SSF49879">
    <property type="entry name" value="SMAD/FHA domain"/>
    <property type="match status" value="1"/>
</dbReference>
<dbReference type="RefSeq" id="WP_394847144.1">
    <property type="nucleotide sequence ID" value="NZ_CP089982.1"/>
</dbReference>
<evidence type="ECO:0008006" key="5">
    <source>
        <dbReference type="Google" id="ProtNLM"/>
    </source>
</evidence>
<sequence>MRSRLAVSMTHPRVLKYVLSPDEGAEMLFYEGESRDPFSVGRAGAFHVEGRGVLDVHAFVHFDGQRLFMCSTDSVSPVLVDGAPLQRRWSELTPPCHLRFGAAAASLRGPDGTSEVPPELETTALDLNPPPDSLPFEPTQVSVQPAQASGVVRVEPPIALGDSIATKVWSIPPPPPSPAPAPMPVPSAARPMDVTQISLARRDARRKVAVAASIFVVVTLLASVSVVFARIWIQRHRPRPQPVATTASAPAPAPTQTPSAPSATPLPTGIAVHPAPPIDAGPPPPPKGPVTPTLERAAVDAFQTGDLPKALQLYEQLATENPDNPAFANTVRILRQRSAAPPSQ</sequence>
<keyword evidence="2" id="KW-0472">Membrane</keyword>
<accession>A0ABZ2KD05</accession>
<evidence type="ECO:0000256" key="1">
    <source>
        <dbReference type="SAM" id="MobiDB-lite"/>
    </source>
</evidence>
<keyword evidence="2" id="KW-1133">Transmembrane helix</keyword>
<evidence type="ECO:0000256" key="2">
    <source>
        <dbReference type="SAM" id="Phobius"/>
    </source>
</evidence>
<feature type="compositionally biased region" description="Pro residues" evidence="1">
    <location>
        <begin position="274"/>
        <end position="289"/>
    </location>
</feature>
<reference evidence="3 4" key="1">
    <citation type="submission" date="2021-12" db="EMBL/GenBank/DDBJ databases">
        <title>Discovery of the Pendulisporaceae a myxobacterial family with distinct sporulation behavior and unique specialized metabolism.</title>
        <authorList>
            <person name="Garcia R."/>
            <person name="Popoff A."/>
            <person name="Bader C.D."/>
            <person name="Loehr J."/>
            <person name="Walesch S."/>
            <person name="Walt C."/>
            <person name="Boldt J."/>
            <person name="Bunk B."/>
            <person name="Haeckl F.J.F.P.J."/>
            <person name="Gunesch A.P."/>
            <person name="Birkelbach J."/>
            <person name="Nuebel U."/>
            <person name="Pietschmann T."/>
            <person name="Bach T."/>
            <person name="Mueller R."/>
        </authorList>
    </citation>
    <scope>NUCLEOTIDE SEQUENCE [LARGE SCALE GENOMIC DNA]</scope>
    <source>
        <strain evidence="3 4">MSr12523</strain>
    </source>
</reference>
<evidence type="ECO:0000313" key="3">
    <source>
        <dbReference type="EMBL" id="WXA96528.1"/>
    </source>
</evidence>
<protein>
    <recommendedName>
        <fullName evidence="5">FHA domain-containing protein</fullName>
    </recommendedName>
</protein>
<feature type="region of interest" description="Disordered" evidence="1">
    <location>
        <begin position="238"/>
        <end position="292"/>
    </location>
</feature>
<dbReference type="Proteomes" id="UP001379533">
    <property type="component" value="Chromosome"/>
</dbReference>